<dbReference type="Proteomes" id="UP000567293">
    <property type="component" value="Unassembled WGS sequence"/>
</dbReference>
<proteinExistence type="predicted"/>
<protein>
    <submittedName>
        <fullName evidence="1">Uncharacterized protein</fullName>
    </submittedName>
</protein>
<comment type="caution">
    <text evidence="1">The sequence shown here is derived from an EMBL/GenBank/DDBJ whole genome shotgun (WGS) entry which is preliminary data.</text>
</comment>
<gene>
    <name evidence="1" type="ORF">HRJ53_25850</name>
</gene>
<evidence type="ECO:0000313" key="2">
    <source>
        <dbReference type="Proteomes" id="UP000567293"/>
    </source>
</evidence>
<keyword evidence="2" id="KW-1185">Reference proteome</keyword>
<organism evidence="1 2">
    <name type="scientific">Candidatus Acidiferrum panamense</name>
    <dbReference type="NCBI Taxonomy" id="2741543"/>
    <lineage>
        <taxon>Bacteria</taxon>
        <taxon>Pseudomonadati</taxon>
        <taxon>Acidobacteriota</taxon>
        <taxon>Terriglobia</taxon>
        <taxon>Candidatus Acidiferrales</taxon>
        <taxon>Candidatus Acidiferrum</taxon>
    </lineage>
</organism>
<dbReference type="AlphaFoldDB" id="A0A7V8SZG2"/>
<reference evidence="1" key="1">
    <citation type="submission" date="2020-06" db="EMBL/GenBank/DDBJ databases">
        <title>Legume-microbial interactions unlock mineral nutrients during tropical forest succession.</title>
        <authorList>
            <person name="Epihov D.Z."/>
        </authorList>
    </citation>
    <scope>NUCLEOTIDE SEQUENCE [LARGE SCALE GENOMIC DNA]</scope>
    <source>
        <strain evidence="1">Pan2503</strain>
    </source>
</reference>
<name>A0A7V8SZG2_9BACT</name>
<dbReference type="PROSITE" id="PS51257">
    <property type="entry name" value="PROKAR_LIPOPROTEIN"/>
    <property type="match status" value="1"/>
</dbReference>
<dbReference type="EMBL" id="JACDQQ010002492">
    <property type="protein sequence ID" value="MBA0088425.1"/>
    <property type="molecule type" value="Genomic_DNA"/>
</dbReference>
<accession>A0A7V8SZG2</accession>
<sequence length="328" mass="36107">MRNHNTRFLLVPGVLAILTGVFSCLSLAQVPPRVFDWVPSHDENVRLDPANYHTGETYHVGVYGAKNHVDIKAEAPVTIFMTPADAWNQALQQPETMARLPQSCPAEHVTETTYVCNMPPGELIMVIRDERNDPDAAVFAGLGAVLNPNDQTQRAIGEGIATVFTGGGAAARRFKAPNNLHIQYYNWNCVQNCIQPEFRWMNQVKEKYQLTSFLKVYGGFQPDHDGEQVSIKIKSPVPMVVAMLPSPVADQLHSQPAALESALEKASCQQRGVASLQFQCTFNLADGPQSLIVAPEAGTDVPRKKKAEIEMLAARCVENCQVLETAKQ</sequence>
<evidence type="ECO:0000313" key="1">
    <source>
        <dbReference type="EMBL" id="MBA0088425.1"/>
    </source>
</evidence>